<name>A0A8D9FYR6_BRACM</name>
<gene>
    <name evidence="1" type="ORF">BRAPAZ1V2_A09P21430.2</name>
</gene>
<evidence type="ECO:0008006" key="3">
    <source>
        <dbReference type="Google" id="ProtNLM"/>
    </source>
</evidence>
<accession>A0A8D9FYR6</accession>
<dbReference type="AlphaFoldDB" id="A0A8D9FYR6"/>
<proteinExistence type="predicted"/>
<dbReference type="EMBL" id="LS974625">
    <property type="protein sequence ID" value="CAG7861676.1"/>
    <property type="molecule type" value="Genomic_DNA"/>
</dbReference>
<dbReference type="Proteomes" id="UP000694005">
    <property type="component" value="Chromosome A09"/>
</dbReference>
<reference evidence="1 2" key="1">
    <citation type="submission" date="2021-07" db="EMBL/GenBank/DDBJ databases">
        <authorList>
            <consortium name="Genoscope - CEA"/>
            <person name="William W."/>
        </authorList>
    </citation>
    <scope>NUCLEOTIDE SEQUENCE [LARGE SCALE GENOMIC DNA]</scope>
</reference>
<protein>
    <recommendedName>
        <fullName evidence="3">RNase H type-1 domain-containing protein</fullName>
    </recommendedName>
</protein>
<feature type="non-terminal residue" evidence="1">
    <location>
        <position position="54"/>
    </location>
</feature>
<organism evidence="1 2">
    <name type="scientific">Brassica campestris</name>
    <name type="common">Field mustard</name>
    <dbReference type="NCBI Taxonomy" id="3711"/>
    <lineage>
        <taxon>Eukaryota</taxon>
        <taxon>Viridiplantae</taxon>
        <taxon>Streptophyta</taxon>
        <taxon>Embryophyta</taxon>
        <taxon>Tracheophyta</taxon>
        <taxon>Spermatophyta</taxon>
        <taxon>Magnoliopsida</taxon>
        <taxon>eudicotyledons</taxon>
        <taxon>Gunneridae</taxon>
        <taxon>Pentapetalae</taxon>
        <taxon>rosids</taxon>
        <taxon>malvids</taxon>
        <taxon>Brassicales</taxon>
        <taxon>Brassicaceae</taxon>
        <taxon>Brassiceae</taxon>
        <taxon>Brassica</taxon>
    </lineage>
</organism>
<dbReference type="Gramene" id="A09p21430.2_BraZ1">
    <property type="protein sequence ID" value="A09p21430.2_BraZ1.CDS.1"/>
    <property type="gene ID" value="A09g21430.2_BraZ1"/>
</dbReference>
<evidence type="ECO:0000313" key="2">
    <source>
        <dbReference type="Proteomes" id="UP000694005"/>
    </source>
</evidence>
<sequence length="54" mass="6044">MTAAFSNIKSLVILSDSLTLITLLKGKETRPGLSGILFDIYFFSSYFELISFSF</sequence>
<evidence type="ECO:0000313" key="1">
    <source>
        <dbReference type="EMBL" id="CAG7861676.1"/>
    </source>
</evidence>